<dbReference type="OrthoDB" id="2284195at2"/>
<sequence>MEWFHTRYRSSYITIFLIFLFFLLFHLTIPLTHVKDDQLLFFEPLRHDYNGNYFKFLAHRYSTWSSRLVIETFTLYSVTHFWFFRLINALMMTIASVLPAFFVRGSKTRTCDLLVSTALFCCIPLSLFYDTGWIATSTNYLWVYASALLASYSIWALLQKRCNKTLYIVGLLASIYATNHEQMLPLFGTYSVLVLGYLVYRSDLLVARILPFLGITLANLGVILFSNGNQVRYASEVAQWFPDYEALSLFRKLELGFSSTVRHLFFDQLALPVVLLFVLALALYTKEKLSKLDYILPLIPIAISLFLTYNLFQFIPSTFREFFYAQFTQYGTTFQFSNFKTWIPELILLGITISILWCYLRVKTSFTLRIIWVLMFCAAIVVRMILAFSPTIWASSGRTYLFTLGLFSLLILSILNTIVSTRVRTIATFLLITIGLLAYLSQLYAFYTV</sequence>
<organism evidence="2 3">
    <name type="scientific">Enterococcus sulfureus ATCC 49903</name>
    <dbReference type="NCBI Taxonomy" id="1140003"/>
    <lineage>
        <taxon>Bacteria</taxon>
        <taxon>Bacillati</taxon>
        <taxon>Bacillota</taxon>
        <taxon>Bacilli</taxon>
        <taxon>Lactobacillales</taxon>
        <taxon>Enterococcaceae</taxon>
        <taxon>Enterococcus</taxon>
    </lineage>
</organism>
<feature type="transmembrane region" description="Helical" evidence="1">
    <location>
        <begin position="205"/>
        <end position="225"/>
    </location>
</feature>
<evidence type="ECO:0000256" key="1">
    <source>
        <dbReference type="SAM" id="Phobius"/>
    </source>
</evidence>
<feature type="transmembrane region" description="Helical" evidence="1">
    <location>
        <begin position="426"/>
        <end position="447"/>
    </location>
</feature>
<evidence type="ECO:0000313" key="3">
    <source>
        <dbReference type="Proteomes" id="UP000015961"/>
    </source>
</evidence>
<keyword evidence="1" id="KW-0472">Membrane</keyword>
<feature type="transmembrane region" description="Helical" evidence="1">
    <location>
        <begin position="110"/>
        <end position="129"/>
    </location>
</feature>
<dbReference type="RefSeq" id="WP_016185569.1">
    <property type="nucleotide sequence ID" value="NZ_ASWO01000005.1"/>
</dbReference>
<accession>S0P5Z7</accession>
<protein>
    <recommendedName>
        <fullName evidence="4">Glycosyltransferase RgtA/B/C/D-like domain-containing protein</fullName>
    </recommendedName>
</protein>
<keyword evidence="1" id="KW-1133">Transmembrane helix</keyword>
<dbReference type="Proteomes" id="UP000015961">
    <property type="component" value="Unassembled WGS sequence"/>
</dbReference>
<feature type="transmembrane region" description="Helical" evidence="1">
    <location>
        <begin position="12"/>
        <end position="31"/>
    </location>
</feature>
<evidence type="ECO:0008006" key="4">
    <source>
        <dbReference type="Google" id="ProtNLM"/>
    </source>
</evidence>
<feature type="transmembrane region" description="Helical" evidence="1">
    <location>
        <begin position="372"/>
        <end position="393"/>
    </location>
</feature>
<keyword evidence="1" id="KW-0812">Transmembrane</keyword>
<reference evidence="2 3" key="1">
    <citation type="submission" date="2013-03" db="EMBL/GenBank/DDBJ databases">
        <title>The Genome Sequence of Enterococcus sulfureus ATCC_49903 (PacBio/Illumina hybrid assembly).</title>
        <authorList>
            <consortium name="The Broad Institute Genomics Platform"/>
            <consortium name="The Broad Institute Genome Sequencing Center for Infectious Disease"/>
            <person name="Earl A."/>
            <person name="Russ C."/>
            <person name="Gilmore M."/>
            <person name="Surin D."/>
            <person name="Walker B."/>
            <person name="Young S."/>
            <person name="Zeng Q."/>
            <person name="Gargeya S."/>
            <person name="Fitzgerald M."/>
            <person name="Haas B."/>
            <person name="Abouelleil A."/>
            <person name="Allen A.W."/>
            <person name="Alvarado L."/>
            <person name="Arachchi H.M."/>
            <person name="Berlin A.M."/>
            <person name="Chapman S.B."/>
            <person name="Gainer-Dewar J."/>
            <person name="Goldberg J."/>
            <person name="Griggs A."/>
            <person name="Gujja S."/>
            <person name="Hansen M."/>
            <person name="Howarth C."/>
            <person name="Imamovic A."/>
            <person name="Ireland A."/>
            <person name="Larimer J."/>
            <person name="McCowan C."/>
            <person name="Murphy C."/>
            <person name="Pearson M."/>
            <person name="Poon T.W."/>
            <person name="Priest M."/>
            <person name="Roberts A."/>
            <person name="Saif S."/>
            <person name="Shea T."/>
            <person name="Sisk P."/>
            <person name="Sykes S."/>
            <person name="Wortman J."/>
            <person name="Nusbaum C."/>
            <person name="Birren B."/>
        </authorList>
    </citation>
    <scope>NUCLEOTIDE SEQUENCE [LARGE SCALE GENOMIC DNA]</scope>
    <source>
        <strain evidence="2 3">ATCC 49903</strain>
    </source>
</reference>
<dbReference type="PATRIC" id="fig|1140003.3.peg.1075"/>
<feature type="transmembrane region" description="Helical" evidence="1">
    <location>
        <begin position="342"/>
        <end position="360"/>
    </location>
</feature>
<gene>
    <name evidence="2" type="ORF">I573_01561</name>
</gene>
<dbReference type="eggNOG" id="ENOG5030WIW">
    <property type="taxonomic scope" value="Bacteria"/>
</dbReference>
<feature type="transmembrane region" description="Helical" evidence="1">
    <location>
        <begin position="82"/>
        <end position="103"/>
    </location>
</feature>
<dbReference type="STRING" id="1140003.OMY_01117"/>
<feature type="transmembrane region" description="Helical" evidence="1">
    <location>
        <begin position="265"/>
        <end position="285"/>
    </location>
</feature>
<evidence type="ECO:0000313" key="2">
    <source>
        <dbReference type="EMBL" id="EOT83836.1"/>
    </source>
</evidence>
<feature type="transmembrane region" description="Helical" evidence="1">
    <location>
        <begin position="141"/>
        <end position="158"/>
    </location>
</feature>
<feature type="transmembrane region" description="Helical" evidence="1">
    <location>
        <begin position="292"/>
        <end position="312"/>
    </location>
</feature>
<keyword evidence="3" id="KW-1185">Reference proteome</keyword>
<proteinExistence type="predicted"/>
<dbReference type="EMBL" id="ASWO01000005">
    <property type="protein sequence ID" value="EOT83836.1"/>
    <property type="molecule type" value="Genomic_DNA"/>
</dbReference>
<comment type="caution">
    <text evidence="2">The sequence shown here is derived from an EMBL/GenBank/DDBJ whole genome shotgun (WGS) entry which is preliminary data.</text>
</comment>
<name>S0P5Z7_9ENTE</name>
<feature type="transmembrane region" description="Helical" evidence="1">
    <location>
        <begin position="399"/>
        <end position="419"/>
    </location>
</feature>
<dbReference type="AlphaFoldDB" id="S0P5Z7"/>